<protein>
    <submittedName>
        <fullName evidence="2">Uncharacterized protein</fullName>
    </submittedName>
</protein>
<reference evidence="2" key="1">
    <citation type="journal article" date="2022" name="bioRxiv">
        <title>Sequencing and chromosome-scale assembly of the giantPleurodeles waltlgenome.</title>
        <authorList>
            <person name="Brown T."/>
            <person name="Elewa A."/>
            <person name="Iarovenko S."/>
            <person name="Subramanian E."/>
            <person name="Araus A.J."/>
            <person name="Petzold A."/>
            <person name="Susuki M."/>
            <person name="Suzuki K.-i.T."/>
            <person name="Hayashi T."/>
            <person name="Toyoda A."/>
            <person name="Oliveira C."/>
            <person name="Osipova E."/>
            <person name="Leigh N.D."/>
            <person name="Simon A."/>
            <person name="Yun M.H."/>
        </authorList>
    </citation>
    <scope>NUCLEOTIDE SEQUENCE</scope>
    <source>
        <strain evidence="2">20211129_DDA</strain>
        <tissue evidence="2">Liver</tissue>
    </source>
</reference>
<dbReference type="AlphaFoldDB" id="A0AAV7PVJ8"/>
<evidence type="ECO:0000256" key="1">
    <source>
        <dbReference type="SAM" id="MobiDB-lite"/>
    </source>
</evidence>
<comment type="caution">
    <text evidence="2">The sequence shown here is derived from an EMBL/GenBank/DDBJ whole genome shotgun (WGS) entry which is preliminary data.</text>
</comment>
<evidence type="ECO:0000313" key="2">
    <source>
        <dbReference type="EMBL" id="KAJ1130990.1"/>
    </source>
</evidence>
<proteinExistence type="predicted"/>
<accession>A0AAV7PVJ8</accession>
<evidence type="ECO:0000313" key="3">
    <source>
        <dbReference type="Proteomes" id="UP001066276"/>
    </source>
</evidence>
<dbReference type="EMBL" id="JANPWB010000011">
    <property type="protein sequence ID" value="KAJ1130990.1"/>
    <property type="molecule type" value="Genomic_DNA"/>
</dbReference>
<gene>
    <name evidence="2" type="ORF">NDU88_009333</name>
</gene>
<keyword evidence="3" id="KW-1185">Reference proteome</keyword>
<organism evidence="2 3">
    <name type="scientific">Pleurodeles waltl</name>
    <name type="common">Iberian ribbed newt</name>
    <dbReference type="NCBI Taxonomy" id="8319"/>
    <lineage>
        <taxon>Eukaryota</taxon>
        <taxon>Metazoa</taxon>
        <taxon>Chordata</taxon>
        <taxon>Craniata</taxon>
        <taxon>Vertebrata</taxon>
        <taxon>Euteleostomi</taxon>
        <taxon>Amphibia</taxon>
        <taxon>Batrachia</taxon>
        <taxon>Caudata</taxon>
        <taxon>Salamandroidea</taxon>
        <taxon>Salamandridae</taxon>
        <taxon>Pleurodelinae</taxon>
        <taxon>Pleurodeles</taxon>
    </lineage>
</organism>
<sequence length="91" mass="9707">MPSAPCRSSTSYPCSRSPASGTHLPSVTTGNGYLASPSSLGVRRDQAHFQPACSSACHFALRDSEAVARRHRLITQLVSVPCTLMVVRYAS</sequence>
<feature type="region of interest" description="Disordered" evidence="1">
    <location>
        <begin position="1"/>
        <end position="28"/>
    </location>
</feature>
<dbReference type="Proteomes" id="UP001066276">
    <property type="component" value="Chromosome 7"/>
</dbReference>
<name>A0AAV7PVJ8_PLEWA</name>